<dbReference type="RefSeq" id="WP_231438308.1">
    <property type="nucleotide sequence ID" value="NZ_JAJOMB010000001.1"/>
</dbReference>
<evidence type="ECO:0000313" key="4">
    <source>
        <dbReference type="Proteomes" id="UP001138997"/>
    </source>
</evidence>
<dbReference type="GO" id="GO:0005975">
    <property type="term" value="P:carbohydrate metabolic process"/>
    <property type="evidence" value="ECO:0007669"/>
    <property type="project" value="InterPro"/>
</dbReference>
<dbReference type="Gene3D" id="2.60.120.200">
    <property type="match status" value="1"/>
</dbReference>
<dbReference type="Proteomes" id="UP001138997">
    <property type="component" value="Unassembled WGS sequence"/>
</dbReference>
<dbReference type="InterPro" id="IPR000757">
    <property type="entry name" value="Beta-glucanase-like"/>
</dbReference>
<reference evidence="3" key="1">
    <citation type="submission" date="2021-11" db="EMBL/GenBank/DDBJ databases">
        <title>Streptomyces corallinus and Kineosporia corallina sp. nov., two new coral-derived marine actinobacteria.</title>
        <authorList>
            <person name="Buangrab K."/>
            <person name="Sutthacheep M."/>
            <person name="Yeemin T."/>
            <person name="Harunari E."/>
            <person name="Igarashi Y."/>
            <person name="Sripreechasak P."/>
            <person name="Kanchanasin P."/>
            <person name="Tanasupawat S."/>
            <person name="Phongsopitanun W."/>
        </authorList>
    </citation>
    <scope>NUCLEOTIDE SEQUENCE</scope>
    <source>
        <strain evidence="3">JCM 31032</strain>
    </source>
</reference>
<dbReference type="CDD" id="cd00413">
    <property type="entry name" value="Glyco_hydrolase_16"/>
    <property type="match status" value="1"/>
</dbReference>
<evidence type="ECO:0000256" key="1">
    <source>
        <dbReference type="SAM" id="SignalP"/>
    </source>
</evidence>
<feature type="domain" description="GH16" evidence="2">
    <location>
        <begin position="67"/>
        <end position="335"/>
    </location>
</feature>
<dbReference type="EMBL" id="JAJOMB010000001">
    <property type="protein sequence ID" value="MCD5309381.1"/>
    <property type="molecule type" value="Genomic_DNA"/>
</dbReference>
<keyword evidence="3" id="KW-0378">Hydrolase</keyword>
<feature type="chain" id="PRO_5040924782" evidence="1">
    <location>
        <begin position="39"/>
        <end position="335"/>
    </location>
</feature>
<comment type="caution">
    <text evidence="3">The sequence shown here is derived from an EMBL/GenBank/DDBJ whole genome shotgun (WGS) entry which is preliminary data.</text>
</comment>
<gene>
    <name evidence="3" type="ORF">LR394_00610</name>
</gene>
<dbReference type="InterPro" id="IPR013320">
    <property type="entry name" value="ConA-like_dom_sf"/>
</dbReference>
<feature type="signal peptide" evidence="1">
    <location>
        <begin position="1"/>
        <end position="38"/>
    </location>
</feature>
<evidence type="ECO:0000313" key="3">
    <source>
        <dbReference type="EMBL" id="MCD5309381.1"/>
    </source>
</evidence>
<keyword evidence="1" id="KW-0732">Signal</keyword>
<accession>A0A9X1N9V6</accession>
<sequence>MKQSLTRRSLKNTRRRRIYLATASLAALVMAAGGTAMAVQPNDEPDAEPKTTNTAPAAAFAGETNTEEWAGNASSLYQKYARGGSSVTGGVNDAAAKDGKALNLTIPAGAGASPSNAAEVASKEQFLYGSFSSRVKTADCSAQPETGAVTGIFTYGNDGTDQDGDGLTDNSEIDIEVLCGRPDVINLTIYTDYEASTEKSQRVSRIVDLRQGKVISTCYYTDFSGNCVENLTGEQSSPATVPAIKDFDSSKAYYDYRIDWTEQNVKFTITDEAGEEITLWDYQGPAERIPSRPAGYLVNFWHTNSWAAHERPKTIKSPTAPLTVSVDSSTSTALD</sequence>
<keyword evidence="4" id="KW-1185">Reference proteome</keyword>
<protein>
    <submittedName>
        <fullName evidence="3">Glycoside hydrolase family 16 protein</fullName>
    </submittedName>
</protein>
<name>A0A9X1N9V6_9ACTN</name>
<dbReference type="GO" id="GO:0004553">
    <property type="term" value="F:hydrolase activity, hydrolyzing O-glycosyl compounds"/>
    <property type="evidence" value="ECO:0007669"/>
    <property type="project" value="InterPro"/>
</dbReference>
<organism evidence="3 4">
    <name type="scientific">Kineosporia babensis</name>
    <dbReference type="NCBI Taxonomy" id="499548"/>
    <lineage>
        <taxon>Bacteria</taxon>
        <taxon>Bacillati</taxon>
        <taxon>Actinomycetota</taxon>
        <taxon>Actinomycetes</taxon>
        <taxon>Kineosporiales</taxon>
        <taxon>Kineosporiaceae</taxon>
        <taxon>Kineosporia</taxon>
    </lineage>
</organism>
<dbReference type="AlphaFoldDB" id="A0A9X1N9V6"/>
<proteinExistence type="predicted"/>
<evidence type="ECO:0000259" key="2">
    <source>
        <dbReference type="PROSITE" id="PS51762"/>
    </source>
</evidence>
<dbReference type="PROSITE" id="PS51762">
    <property type="entry name" value="GH16_2"/>
    <property type="match status" value="1"/>
</dbReference>
<dbReference type="SUPFAM" id="SSF49899">
    <property type="entry name" value="Concanavalin A-like lectins/glucanases"/>
    <property type="match status" value="1"/>
</dbReference>
<dbReference type="Pfam" id="PF00722">
    <property type="entry name" value="Glyco_hydro_16"/>
    <property type="match status" value="2"/>
</dbReference>